<evidence type="ECO:0000313" key="1">
    <source>
        <dbReference type="EMBL" id="CDI41003.1"/>
    </source>
</evidence>
<dbReference type="KEGG" id="tae:TepiRe1_2474"/>
<protein>
    <submittedName>
        <fullName evidence="1">Uncharacterized protein</fullName>
    </submittedName>
</protein>
<reference evidence="2" key="1">
    <citation type="journal article" date="2013" name="Genome Announc.">
        <title>First genome sequence of a syntrophic acetate-oxidizing bacterium, Tepidanaerobacter acetatoxydans strain Re1.</title>
        <authorList>
            <person name="Manzoor S."/>
            <person name="Bongcam-Rudloff E."/>
            <person name="Schnurer A."/>
            <person name="Muller B."/>
        </authorList>
    </citation>
    <scope>NUCLEOTIDE SEQUENCE [LARGE SCALE GENOMIC DNA]</scope>
    <source>
        <strain evidence="2">Re1</strain>
    </source>
</reference>
<proteinExistence type="predicted"/>
<evidence type="ECO:0000313" key="2">
    <source>
        <dbReference type="Proteomes" id="UP000010802"/>
    </source>
</evidence>
<dbReference type="AlphaFoldDB" id="F4LSM7"/>
<dbReference type="OrthoDB" id="1885865at2"/>
<dbReference type="STRING" id="1209989.TepRe1_2302"/>
<dbReference type="eggNOG" id="ENOG502Z8WD">
    <property type="taxonomic scope" value="Bacteria"/>
</dbReference>
<dbReference type="Proteomes" id="UP000010802">
    <property type="component" value="Chromosome"/>
</dbReference>
<dbReference type="KEGG" id="tep:TepRe1_2302"/>
<dbReference type="RefSeq" id="WP_013779336.1">
    <property type="nucleotide sequence ID" value="NC_015519.1"/>
</dbReference>
<keyword evidence="2" id="KW-1185">Reference proteome</keyword>
<dbReference type="HOGENOM" id="CLU_996920_0_0_9"/>
<gene>
    <name evidence="1" type="ordered locus">TEPIRE1_2474</name>
</gene>
<name>F4LSM7_TEPAE</name>
<organism evidence="1 2">
    <name type="scientific">Tepidanaerobacter acetatoxydans (strain DSM 21804 / JCM 16047 / Re1)</name>
    <dbReference type="NCBI Taxonomy" id="1209989"/>
    <lineage>
        <taxon>Bacteria</taxon>
        <taxon>Bacillati</taxon>
        <taxon>Bacillota</taxon>
        <taxon>Clostridia</taxon>
        <taxon>Thermosediminibacterales</taxon>
        <taxon>Tepidanaerobacteraceae</taxon>
        <taxon>Tepidanaerobacter</taxon>
    </lineage>
</organism>
<accession>F4LSM7</accession>
<sequence>MKGEDINYLKRYLSAGKSLKVCILDNNSIEFLTWIHGSINPENIFSQYDIILIPGWVWVEVCDSENRENYINDLKHYSKVQIIDEVDYLMLVDYKEAELYYLFLYCCYNVSRLVSFIKKNILRNRPVEDLDPCEEWLNIFYKEGLDYRELSNGRIQRKNAGEISISVLSYILSYYYSRNIDTITIFSSDRDAYEFVSKAKEMLYKDEHFKNRKNTSITFKSNDFLIYEWTRFGYISEDNINTFVESNRQARRIKFTRKKQDNSIEEQDKIIDNVIFLEMLKDSTMHIIF</sequence>
<dbReference type="EMBL" id="HF563609">
    <property type="protein sequence ID" value="CDI41003.1"/>
    <property type="molecule type" value="Genomic_DNA"/>
</dbReference>